<accession>A0A7J7K123</accession>
<reference evidence="1" key="1">
    <citation type="submission" date="2020-06" db="EMBL/GenBank/DDBJ databases">
        <title>Draft genome of Bugula neritina, a colonial animal packing powerful symbionts and potential medicines.</title>
        <authorList>
            <person name="Rayko M."/>
        </authorList>
    </citation>
    <scope>NUCLEOTIDE SEQUENCE [LARGE SCALE GENOMIC DNA]</scope>
    <source>
        <strain evidence="1">Kwan_BN1</strain>
    </source>
</reference>
<evidence type="ECO:0000313" key="2">
    <source>
        <dbReference type="Proteomes" id="UP000593567"/>
    </source>
</evidence>
<name>A0A7J7K123_BUGNE</name>
<comment type="caution">
    <text evidence="1">The sequence shown here is derived from an EMBL/GenBank/DDBJ whole genome shotgun (WGS) entry which is preliminary data.</text>
</comment>
<evidence type="ECO:0000313" key="1">
    <source>
        <dbReference type="EMBL" id="KAF6031664.1"/>
    </source>
</evidence>
<proteinExistence type="predicted"/>
<dbReference type="Proteomes" id="UP000593567">
    <property type="component" value="Unassembled WGS sequence"/>
</dbReference>
<organism evidence="1 2">
    <name type="scientific">Bugula neritina</name>
    <name type="common">Brown bryozoan</name>
    <name type="synonym">Sertularia neritina</name>
    <dbReference type="NCBI Taxonomy" id="10212"/>
    <lineage>
        <taxon>Eukaryota</taxon>
        <taxon>Metazoa</taxon>
        <taxon>Spiralia</taxon>
        <taxon>Lophotrochozoa</taxon>
        <taxon>Bryozoa</taxon>
        <taxon>Gymnolaemata</taxon>
        <taxon>Cheilostomatida</taxon>
        <taxon>Flustrina</taxon>
        <taxon>Buguloidea</taxon>
        <taxon>Bugulidae</taxon>
        <taxon>Bugula</taxon>
    </lineage>
</organism>
<dbReference type="EMBL" id="VXIV02001581">
    <property type="protein sequence ID" value="KAF6031664.1"/>
    <property type="molecule type" value="Genomic_DNA"/>
</dbReference>
<gene>
    <name evidence="1" type="ORF">EB796_010037</name>
</gene>
<dbReference type="AlphaFoldDB" id="A0A7J7K123"/>
<protein>
    <submittedName>
        <fullName evidence="1">Uncharacterized protein</fullName>
    </submittedName>
</protein>
<sequence length="74" mass="8158">MILTLNAKCNHNNIFITDNIFFTDNENFCHLCEALSSKFMNFSVTQKSATLPESLATNITLIGFLSSVSSHLSG</sequence>
<keyword evidence="2" id="KW-1185">Reference proteome</keyword>